<accession>A0A9X2AL10</accession>
<keyword evidence="2" id="KW-1185">Reference proteome</keyword>
<dbReference type="AlphaFoldDB" id="A0A9X2AL10"/>
<gene>
    <name evidence="1" type="ORF">MC378_12890</name>
</gene>
<organism evidence="1 2">
    <name type="scientific">Polaribacter marinus</name>
    <dbReference type="NCBI Taxonomy" id="2916838"/>
    <lineage>
        <taxon>Bacteria</taxon>
        <taxon>Pseudomonadati</taxon>
        <taxon>Bacteroidota</taxon>
        <taxon>Flavobacteriia</taxon>
        <taxon>Flavobacteriales</taxon>
        <taxon>Flavobacteriaceae</taxon>
    </lineage>
</organism>
<reference evidence="1" key="1">
    <citation type="submission" date="2022-02" db="EMBL/GenBank/DDBJ databases">
        <title>Polaribacter sp. MSW13, isolated from seawater.</title>
        <authorList>
            <person name="Kristyanto S."/>
            <person name="Jung J."/>
            <person name="Jeon C.O."/>
        </authorList>
    </citation>
    <scope>NUCLEOTIDE SEQUENCE</scope>
    <source>
        <strain evidence="1">MSW13</strain>
    </source>
</reference>
<comment type="caution">
    <text evidence="1">The sequence shown here is derived from an EMBL/GenBank/DDBJ whole genome shotgun (WGS) entry which is preliminary data.</text>
</comment>
<name>A0A9X2AL10_9FLAO</name>
<dbReference type="Gene3D" id="3.40.1000.10">
    <property type="entry name" value="Mog1/PsbP, alpha/beta/alpha sandwich"/>
    <property type="match status" value="1"/>
</dbReference>
<sequence length="170" mass="19957">MKKYKTILIFFFFTLNLISQNKTEVYETDNYFIKYPIDWNLNSSGIGNTNFAVTSPLSSKEDGFSENVNLIIQDLKGMKFDLDRYTSISKQQLLSIPKGEILDSKRIRTEGLEYHTLTFKGFLENRNLKGKQIYIIKNKKAYVLTYTALEKDYELYLEKANRILKSFKLK</sequence>
<dbReference type="EMBL" id="JAKQYM010000010">
    <property type="protein sequence ID" value="MCI2230068.1"/>
    <property type="molecule type" value="Genomic_DNA"/>
</dbReference>
<evidence type="ECO:0008006" key="3">
    <source>
        <dbReference type="Google" id="ProtNLM"/>
    </source>
</evidence>
<evidence type="ECO:0000313" key="1">
    <source>
        <dbReference type="EMBL" id="MCI2230068.1"/>
    </source>
</evidence>
<dbReference type="RefSeq" id="WP_242179178.1">
    <property type="nucleotide sequence ID" value="NZ_JAKQYM010000010.1"/>
</dbReference>
<dbReference type="Proteomes" id="UP001139369">
    <property type="component" value="Unassembled WGS sequence"/>
</dbReference>
<protein>
    <recommendedName>
        <fullName evidence="3">PsbP C-terminal domain-containing protein</fullName>
    </recommendedName>
</protein>
<proteinExistence type="predicted"/>
<evidence type="ECO:0000313" key="2">
    <source>
        <dbReference type="Proteomes" id="UP001139369"/>
    </source>
</evidence>